<evidence type="ECO:0000313" key="2">
    <source>
        <dbReference type="Proteomes" id="UP000276133"/>
    </source>
</evidence>
<name>A0A3M7Q3X5_BRAPC</name>
<reference evidence="1 2" key="1">
    <citation type="journal article" date="2018" name="Sci. Rep.">
        <title>Genomic signatures of local adaptation to the degree of environmental predictability in rotifers.</title>
        <authorList>
            <person name="Franch-Gras L."/>
            <person name="Hahn C."/>
            <person name="Garcia-Roger E.M."/>
            <person name="Carmona M.J."/>
            <person name="Serra M."/>
            <person name="Gomez A."/>
        </authorList>
    </citation>
    <scope>NUCLEOTIDE SEQUENCE [LARGE SCALE GENOMIC DNA]</scope>
    <source>
        <strain evidence="1">HYR1</strain>
    </source>
</reference>
<dbReference type="EMBL" id="REGN01007560">
    <property type="protein sequence ID" value="RNA05919.1"/>
    <property type="molecule type" value="Genomic_DNA"/>
</dbReference>
<protein>
    <submittedName>
        <fullName evidence="1">Uncharacterized protein</fullName>
    </submittedName>
</protein>
<keyword evidence="2" id="KW-1185">Reference proteome</keyword>
<dbReference type="Proteomes" id="UP000276133">
    <property type="component" value="Unassembled WGS sequence"/>
</dbReference>
<dbReference type="AlphaFoldDB" id="A0A3M7Q3X5"/>
<gene>
    <name evidence="1" type="ORF">BpHYR1_042822</name>
</gene>
<evidence type="ECO:0000313" key="1">
    <source>
        <dbReference type="EMBL" id="RNA05919.1"/>
    </source>
</evidence>
<comment type="caution">
    <text evidence="1">The sequence shown here is derived from an EMBL/GenBank/DDBJ whole genome shotgun (WGS) entry which is preliminary data.</text>
</comment>
<organism evidence="1 2">
    <name type="scientific">Brachionus plicatilis</name>
    <name type="common">Marine rotifer</name>
    <name type="synonym">Brachionus muelleri</name>
    <dbReference type="NCBI Taxonomy" id="10195"/>
    <lineage>
        <taxon>Eukaryota</taxon>
        <taxon>Metazoa</taxon>
        <taxon>Spiralia</taxon>
        <taxon>Gnathifera</taxon>
        <taxon>Rotifera</taxon>
        <taxon>Eurotatoria</taxon>
        <taxon>Monogononta</taxon>
        <taxon>Pseudotrocha</taxon>
        <taxon>Ploima</taxon>
        <taxon>Brachionidae</taxon>
        <taxon>Brachionus</taxon>
    </lineage>
</organism>
<accession>A0A3M7Q3X5</accession>
<sequence length="71" mass="7771">MFEALGGGTVFDVDLIDFIAEFGTDELVGSKKRNSVPITTSSHNFLPSQTGSFLIDKILNKYTSIMSQLIN</sequence>
<proteinExistence type="predicted"/>